<dbReference type="PANTHER" id="PTHR47150">
    <property type="entry name" value="OS12G0169200 PROTEIN"/>
    <property type="match status" value="1"/>
</dbReference>
<dbReference type="PANTHER" id="PTHR47150:SF7">
    <property type="entry name" value="NUCLEASE"/>
    <property type="match status" value="1"/>
</dbReference>
<proteinExistence type="predicted"/>
<evidence type="ECO:0000313" key="1">
    <source>
        <dbReference type="EMBL" id="RDX99476.1"/>
    </source>
</evidence>
<evidence type="ECO:0000313" key="2">
    <source>
        <dbReference type="Proteomes" id="UP000257109"/>
    </source>
</evidence>
<gene>
    <name evidence="1" type="ORF">CR513_17470</name>
</gene>
<sequence length="98" mass="11742">MKKGHVCLFNDYLSTRPIYRENQFQRRNHATIRISLSLLHKCTIVISMFTYKSTIDHVKEYVCIDKSITIEGLNKYVKRVNMVFRTKYLKRPNNNDIE</sequence>
<dbReference type="Proteomes" id="UP000257109">
    <property type="component" value="Unassembled WGS sequence"/>
</dbReference>
<dbReference type="AlphaFoldDB" id="A0A371H9R9"/>
<protein>
    <submittedName>
        <fullName evidence="1">Uncharacterized protein</fullName>
    </submittedName>
</protein>
<dbReference type="EMBL" id="QJKJ01003223">
    <property type="protein sequence ID" value="RDX99476.1"/>
    <property type="molecule type" value="Genomic_DNA"/>
</dbReference>
<keyword evidence="2" id="KW-1185">Reference proteome</keyword>
<comment type="caution">
    <text evidence="1">The sequence shown here is derived from an EMBL/GenBank/DDBJ whole genome shotgun (WGS) entry which is preliminary data.</text>
</comment>
<reference evidence="1" key="1">
    <citation type="submission" date="2018-05" db="EMBL/GenBank/DDBJ databases">
        <title>Draft genome of Mucuna pruriens seed.</title>
        <authorList>
            <person name="Nnadi N.E."/>
            <person name="Vos R."/>
            <person name="Hasami M.H."/>
            <person name="Devisetty U.K."/>
            <person name="Aguiy J.C."/>
        </authorList>
    </citation>
    <scope>NUCLEOTIDE SEQUENCE [LARGE SCALE GENOMIC DNA]</scope>
    <source>
        <strain evidence="1">JCA_2017</strain>
    </source>
</reference>
<accession>A0A371H9R9</accession>
<dbReference type="OrthoDB" id="124998at2759"/>
<dbReference type="STRING" id="157652.A0A371H9R9"/>
<feature type="non-terminal residue" evidence="1">
    <location>
        <position position="1"/>
    </location>
</feature>
<organism evidence="1 2">
    <name type="scientific">Mucuna pruriens</name>
    <name type="common">Velvet bean</name>
    <name type="synonym">Dolichos pruriens</name>
    <dbReference type="NCBI Taxonomy" id="157652"/>
    <lineage>
        <taxon>Eukaryota</taxon>
        <taxon>Viridiplantae</taxon>
        <taxon>Streptophyta</taxon>
        <taxon>Embryophyta</taxon>
        <taxon>Tracheophyta</taxon>
        <taxon>Spermatophyta</taxon>
        <taxon>Magnoliopsida</taxon>
        <taxon>eudicotyledons</taxon>
        <taxon>Gunneridae</taxon>
        <taxon>Pentapetalae</taxon>
        <taxon>rosids</taxon>
        <taxon>fabids</taxon>
        <taxon>Fabales</taxon>
        <taxon>Fabaceae</taxon>
        <taxon>Papilionoideae</taxon>
        <taxon>50 kb inversion clade</taxon>
        <taxon>NPAAA clade</taxon>
        <taxon>indigoferoid/millettioid clade</taxon>
        <taxon>Phaseoleae</taxon>
        <taxon>Mucuna</taxon>
    </lineage>
</organism>
<name>A0A371H9R9_MUCPR</name>